<dbReference type="PANTHER" id="PTHR38459">
    <property type="entry name" value="PROPHAGE BACTOPRENOL-LINKED GLUCOSE TRANSLOCASE HOMOLOG"/>
    <property type="match status" value="1"/>
</dbReference>
<proteinExistence type="inferred from homology"/>
<keyword evidence="4 6" id="KW-1133">Transmembrane helix</keyword>
<feature type="domain" description="GtrA/DPMS transmembrane" evidence="7">
    <location>
        <begin position="19"/>
        <end position="135"/>
    </location>
</feature>
<feature type="transmembrane region" description="Helical" evidence="6">
    <location>
        <begin position="86"/>
        <end position="105"/>
    </location>
</feature>
<protein>
    <submittedName>
        <fullName evidence="8">Flippase GtrA</fullName>
    </submittedName>
</protein>
<comment type="caution">
    <text evidence="8">The sequence shown here is derived from an EMBL/GenBank/DDBJ whole genome shotgun (WGS) entry which is preliminary data.</text>
</comment>
<sequence length="137" mass="15173">MGIAIGQAATRGTLGQIVRYGITGGLVTIGFSAVYWLLATPVGLDSQVALTIAFLLWSGIGFVLHGRISFRDHGSRDRMGARSVRFLLVNLLGFALNQLFVWVLVKQMGGPTWWPILPFIFVTPLVTFVLHRRWVYA</sequence>
<comment type="subcellular location">
    <subcellularLocation>
        <location evidence="1">Membrane</location>
        <topology evidence="1">Multi-pass membrane protein</topology>
    </subcellularLocation>
</comment>
<accession>A0ABX0XP39</accession>
<comment type="similarity">
    <text evidence="2">Belongs to the GtrA family.</text>
</comment>
<dbReference type="PANTHER" id="PTHR38459:SF1">
    <property type="entry name" value="PROPHAGE BACTOPRENOL-LINKED GLUCOSE TRANSLOCASE HOMOLOG"/>
    <property type="match status" value="1"/>
</dbReference>
<evidence type="ECO:0000313" key="9">
    <source>
        <dbReference type="Proteomes" id="UP000734218"/>
    </source>
</evidence>
<evidence type="ECO:0000313" key="8">
    <source>
        <dbReference type="EMBL" id="NJC34995.1"/>
    </source>
</evidence>
<evidence type="ECO:0000259" key="7">
    <source>
        <dbReference type="Pfam" id="PF04138"/>
    </source>
</evidence>
<feature type="transmembrane region" description="Helical" evidence="6">
    <location>
        <begin position="20"/>
        <end position="38"/>
    </location>
</feature>
<keyword evidence="9" id="KW-1185">Reference proteome</keyword>
<name>A0ABX0XP39_9SPHN</name>
<evidence type="ECO:0000256" key="4">
    <source>
        <dbReference type="ARBA" id="ARBA00022989"/>
    </source>
</evidence>
<dbReference type="Proteomes" id="UP000734218">
    <property type="component" value="Unassembled WGS sequence"/>
</dbReference>
<evidence type="ECO:0000256" key="5">
    <source>
        <dbReference type="ARBA" id="ARBA00023136"/>
    </source>
</evidence>
<dbReference type="RefSeq" id="WP_167955486.1">
    <property type="nucleotide sequence ID" value="NZ_JAATJE010000002.1"/>
</dbReference>
<dbReference type="InterPro" id="IPR007267">
    <property type="entry name" value="GtrA_DPMS_TM"/>
</dbReference>
<evidence type="ECO:0000256" key="3">
    <source>
        <dbReference type="ARBA" id="ARBA00022692"/>
    </source>
</evidence>
<feature type="transmembrane region" description="Helical" evidence="6">
    <location>
        <begin position="44"/>
        <end position="65"/>
    </location>
</feature>
<evidence type="ECO:0000256" key="2">
    <source>
        <dbReference type="ARBA" id="ARBA00009399"/>
    </source>
</evidence>
<feature type="transmembrane region" description="Helical" evidence="6">
    <location>
        <begin position="111"/>
        <end position="130"/>
    </location>
</feature>
<gene>
    <name evidence="8" type="ORF">GGR88_002509</name>
</gene>
<dbReference type="Pfam" id="PF04138">
    <property type="entry name" value="GtrA_DPMS_TM"/>
    <property type="match status" value="1"/>
</dbReference>
<evidence type="ECO:0000256" key="6">
    <source>
        <dbReference type="SAM" id="Phobius"/>
    </source>
</evidence>
<evidence type="ECO:0000256" key="1">
    <source>
        <dbReference type="ARBA" id="ARBA00004141"/>
    </source>
</evidence>
<keyword evidence="3 6" id="KW-0812">Transmembrane</keyword>
<dbReference type="EMBL" id="JAATJE010000002">
    <property type="protein sequence ID" value="NJC34995.1"/>
    <property type="molecule type" value="Genomic_DNA"/>
</dbReference>
<reference evidence="8 9" key="1">
    <citation type="submission" date="2020-03" db="EMBL/GenBank/DDBJ databases">
        <title>Genomic Encyclopedia of Type Strains, Phase IV (KMG-IV): sequencing the most valuable type-strain genomes for metagenomic binning, comparative biology and taxonomic classification.</title>
        <authorList>
            <person name="Goeker M."/>
        </authorList>
    </citation>
    <scope>NUCLEOTIDE SEQUENCE [LARGE SCALE GENOMIC DNA]</scope>
    <source>
        <strain evidence="8 9">DSM 27651</strain>
    </source>
</reference>
<dbReference type="InterPro" id="IPR051401">
    <property type="entry name" value="GtrA_CellWall_Glycosyl"/>
</dbReference>
<keyword evidence="5 6" id="KW-0472">Membrane</keyword>
<organism evidence="8 9">
    <name type="scientific">Sphingomonas jejuensis</name>
    <dbReference type="NCBI Taxonomy" id="904715"/>
    <lineage>
        <taxon>Bacteria</taxon>
        <taxon>Pseudomonadati</taxon>
        <taxon>Pseudomonadota</taxon>
        <taxon>Alphaproteobacteria</taxon>
        <taxon>Sphingomonadales</taxon>
        <taxon>Sphingomonadaceae</taxon>
        <taxon>Sphingomonas</taxon>
    </lineage>
</organism>